<dbReference type="InterPro" id="IPR052021">
    <property type="entry name" value="Type-I_RS_S_subunit"/>
</dbReference>
<dbReference type="CDD" id="cd17260">
    <property type="entry name" value="RMtype1_S_EcoEI-TRD1-CR1_like"/>
    <property type="match status" value="1"/>
</dbReference>
<keyword evidence="6" id="KW-1185">Reference proteome</keyword>
<keyword evidence="2" id="KW-0680">Restriction system</keyword>
<dbReference type="EC" id="3.1.21.-" evidence="5"/>
<keyword evidence="3" id="KW-0238">DNA-binding</keyword>
<keyword evidence="5" id="KW-0255">Endonuclease</keyword>
<dbReference type="Proteomes" id="UP001569200">
    <property type="component" value="Unassembled WGS sequence"/>
</dbReference>
<dbReference type="RefSeq" id="WP_371690678.1">
    <property type="nucleotide sequence ID" value="NZ_JBGONW010000007.1"/>
</dbReference>
<organism evidence="5 6">
    <name type="scientific">Vibrio splendidus</name>
    <dbReference type="NCBI Taxonomy" id="29497"/>
    <lineage>
        <taxon>Bacteria</taxon>
        <taxon>Pseudomonadati</taxon>
        <taxon>Pseudomonadota</taxon>
        <taxon>Gammaproteobacteria</taxon>
        <taxon>Vibrionales</taxon>
        <taxon>Vibrionaceae</taxon>
        <taxon>Vibrio</taxon>
    </lineage>
</organism>
<dbReference type="GO" id="GO:0016787">
    <property type="term" value="F:hydrolase activity"/>
    <property type="evidence" value="ECO:0007669"/>
    <property type="project" value="UniProtKB-KW"/>
</dbReference>
<evidence type="ECO:0000259" key="4">
    <source>
        <dbReference type="Pfam" id="PF01420"/>
    </source>
</evidence>
<reference evidence="5 6" key="1">
    <citation type="submission" date="2024-06" db="EMBL/GenBank/DDBJ databases">
        <authorList>
            <person name="Steensen K."/>
            <person name="Seneca J."/>
            <person name="Bartlau N."/>
            <person name="Yu A.X."/>
            <person name="Polz M.F."/>
        </authorList>
    </citation>
    <scope>NUCLEOTIDE SEQUENCE [LARGE SCALE GENOMIC DNA]</scope>
    <source>
        <strain evidence="5 6">1F145</strain>
    </source>
</reference>
<evidence type="ECO:0000256" key="1">
    <source>
        <dbReference type="ARBA" id="ARBA00010923"/>
    </source>
</evidence>
<keyword evidence="5" id="KW-0378">Hydrolase</keyword>
<feature type="domain" description="Type I restriction modification DNA specificity" evidence="4">
    <location>
        <begin position="9"/>
        <end position="184"/>
    </location>
</feature>
<dbReference type="Pfam" id="PF01420">
    <property type="entry name" value="Methylase_S"/>
    <property type="match status" value="1"/>
</dbReference>
<proteinExistence type="inferred from homology"/>
<keyword evidence="5" id="KW-0540">Nuclease</keyword>
<dbReference type="PANTHER" id="PTHR30408:SF13">
    <property type="entry name" value="TYPE I RESTRICTION ENZYME HINDI SPECIFICITY SUBUNIT"/>
    <property type="match status" value="1"/>
</dbReference>
<evidence type="ECO:0000256" key="3">
    <source>
        <dbReference type="ARBA" id="ARBA00023125"/>
    </source>
</evidence>
<dbReference type="PANTHER" id="PTHR30408">
    <property type="entry name" value="TYPE-1 RESTRICTION ENZYME ECOKI SPECIFICITY PROTEIN"/>
    <property type="match status" value="1"/>
</dbReference>
<sequence length="435" mass="48714">MSFDKLPNGWQQIPLEDAMDAIIDYRGKTPKKTESGIPLITAKIVKGGYVLEPFEFIAEDNYDSWMVRGLPQVGDVVLTTEAPLGETAQLTSSNVALAQRIVTLRGKKGLLDNDFLLCSLQSDFVQHQLEARASGSTVKGIKQSELRKVSLLIPPLPEQKIISQTLKSLSNKLVCNVQTNQTLEEMAQTIFRSWFVDFDPVKAKMNGDQPEGMNVATALLFPEKLVESELGLIPEGWEVGELSDLMDFNPKRTLKKGTLAPYLDMKNMPITGHLALDFFDREMGSGTKFVNGDALLARITPCLENGKTAFVDFLEDEQVGWGSTEYIVMRSKSDSYKYFSYFMARFEPFRKFAIQSMTGTSGRQRAQAKTVQTMPFVIPPHSILEKFDELISANMELIKCHGDENKTLTELRDTLLPKLLSGEIELNKVSLCQNF</sequence>
<dbReference type="Gene3D" id="3.90.220.20">
    <property type="entry name" value="DNA methylase specificity domains"/>
    <property type="match status" value="2"/>
</dbReference>
<dbReference type="SUPFAM" id="SSF116734">
    <property type="entry name" value="DNA methylase specificity domain"/>
    <property type="match status" value="2"/>
</dbReference>
<name>A0ABV4LQS8_VIBSP</name>
<dbReference type="CDD" id="cd17246">
    <property type="entry name" value="RMtype1_S_SonII-TRD2-CR2_like"/>
    <property type="match status" value="1"/>
</dbReference>
<evidence type="ECO:0000313" key="5">
    <source>
        <dbReference type="EMBL" id="MEZ8180351.1"/>
    </source>
</evidence>
<comment type="caution">
    <text evidence="5">The sequence shown here is derived from an EMBL/GenBank/DDBJ whole genome shotgun (WGS) entry which is preliminary data.</text>
</comment>
<protein>
    <submittedName>
        <fullName evidence="5">Restriction endonuclease subunit S</fullName>
        <ecNumber evidence="5">3.1.21.-</ecNumber>
    </submittedName>
</protein>
<dbReference type="GO" id="GO:0004519">
    <property type="term" value="F:endonuclease activity"/>
    <property type="evidence" value="ECO:0007669"/>
    <property type="project" value="UniProtKB-KW"/>
</dbReference>
<dbReference type="EMBL" id="JBGOOW010000004">
    <property type="protein sequence ID" value="MEZ8180351.1"/>
    <property type="molecule type" value="Genomic_DNA"/>
</dbReference>
<gene>
    <name evidence="5" type="ORF">ACED33_06665</name>
</gene>
<dbReference type="InterPro" id="IPR044946">
    <property type="entry name" value="Restrct_endonuc_typeI_TRD_sf"/>
</dbReference>
<evidence type="ECO:0000313" key="6">
    <source>
        <dbReference type="Proteomes" id="UP001569200"/>
    </source>
</evidence>
<evidence type="ECO:0000256" key="2">
    <source>
        <dbReference type="ARBA" id="ARBA00022747"/>
    </source>
</evidence>
<accession>A0ABV4LQS8</accession>
<comment type="similarity">
    <text evidence="1">Belongs to the type-I restriction system S methylase family.</text>
</comment>
<dbReference type="InterPro" id="IPR000055">
    <property type="entry name" value="Restrct_endonuc_typeI_TRD"/>
</dbReference>